<dbReference type="SUPFAM" id="SSF56300">
    <property type="entry name" value="Metallo-dependent phosphatases"/>
    <property type="match status" value="1"/>
</dbReference>
<sequence length="190" mass="20345">MAVSPAEAGKLAHAGVKLPSKWVTLDPKEPKTVFIDSARGKVAVIYFPEAKKPGEDPSEAQLSAIQRAVKEARSQAKLVVGVSPWGSHAESDFLEKTKPGLDILLGLGSGVGFSAKPAEGGRVLHMRSYTKGKAIYTLDLLEMPSDKGFKWEQGTNYTTQAVVLDDSYPPAPAMEQLLQGVEDPGDKQAK</sequence>
<name>A0A6V8LYR3_9BACT</name>
<evidence type="ECO:0000313" key="1">
    <source>
        <dbReference type="EMBL" id="GFK95149.1"/>
    </source>
</evidence>
<reference evidence="1 2" key="1">
    <citation type="submission" date="2020-04" db="EMBL/GenBank/DDBJ databases">
        <authorList>
            <consortium name="Desulfovibrio sp. FSS-1 genome sequencing consortium"/>
            <person name="Shimoshige H."/>
            <person name="Kobayashi H."/>
            <person name="Maekawa T."/>
        </authorList>
    </citation>
    <scope>NUCLEOTIDE SEQUENCE [LARGE SCALE GENOMIC DNA]</scope>
    <source>
        <strain evidence="1 2">SIID29052-01</strain>
    </source>
</reference>
<dbReference type="Proteomes" id="UP000494245">
    <property type="component" value="Unassembled WGS sequence"/>
</dbReference>
<organism evidence="1 2">
    <name type="scientific">Fundidesulfovibrio magnetotacticus</name>
    <dbReference type="NCBI Taxonomy" id="2730080"/>
    <lineage>
        <taxon>Bacteria</taxon>
        <taxon>Pseudomonadati</taxon>
        <taxon>Thermodesulfobacteriota</taxon>
        <taxon>Desulfovibrionia</taxon>
        <taxon>Desulfovibrionales</taxon>
        <taxon>Desulfovibrionaceae</taxon>
        <taxon>Fundidesulfovibrio</taxon>
    </lineage>
</organism>
<protein>
    <submittedName>
        <fullName evidence="1">Uncharacterized protein</fullName>
    </submittedName>
</protein>
<keyword evidence="2" id="KW-1185">Reference proteome</keyword>
<dbReference type="EMBL" id="BLTE01000014">
    <property type="protein sequence ID" value="GFK95149.1"/>
    <property type="molecule type" value="Genomic_DNA"/>
</dbReference>
<accession>A0A6V8LYR3</accession>
<dbReference type="InterPro" id="IPR029052">
    <property type="entry name" value="Metallo-depent_PP-like"/>
</dbReference>
<gene>
    <name evidence="1" type="ORF">NNJEOMEG_03007</name>
</gene>
<dbReference type="AlphaFoldDB" id="A0A6V8LYR3"/>
<proteinExistence type="predicted"/>
<evidence type="ECO:0000313" key="2">
    <source>
        <dbReference type="Proteomes" id="UP000494245"/>
    </source>
</evidence>
<dbReference type="Gene3D" id="3.60.21.10">
    <property type="match status" value="1"/>
</dbReference>
<reference evidence="1 2" key="2">
    <citation type="submission" date="2020-05" db="EMBL/GenBank/DDBJ databases">
        <title>Draft genome sequence of Desulfovibrio sp. strainFSS-1.</title>
        <authorList>
            <person name="Shimoshige H."/>
            <person name="Kobayashi H."/>
            <person name="Maekawa T."/>
        </authorList>
    </citation>
    <scope>NUCLEOTIDE SEQUENCE [LARGE SCALE GENOMIC DNA]</scope>
    <source>
        <strain evidence="1 2">SIID29052-01</strain>
    </source>
</reference>
<comment type="caution">
    <text evidence="1">The sequence shown here is derived from an EMBL/GenBank/DDBJ whole genome shotgun (WGS) entry which is preliminary data.</text>
</comment>